<evidence type="ECO:0000256" key="2">
    <source>
        <dbReference type="SAM" id="Coils"/>
    </source>
</evidence>
<evidence type="ECO:0000256" key="1">
    <source>
        <dbReference type="ARBA" id="ARBA00023054"/>
    </source>
</evidence>
<dbReference type="GO" id="GO:0005085">
    <property type="term" value="F:guanyl-nucleotide exchange factor activity"/>
    <property type="evidence" value="ECO:0007669"/>
    <property type="project" value="InterPro"/>
</dbReference>
<dbReference type="GO" id="GO:0051286">
    <property type="term" value="C:cell tip"/>
    <property type="evidence" value="ECO:0007669"/>
    <property type="project" value="TreeGrafter"/>
</dbReference>
<dbReference type="InterPro" id="IPR009449">
    <property type="entry name" value="Sec2_N"/>
</dbReference>
<dbReference type="InterPro" id="IPR040351">
    <property type="entry name" value="RAB3IL/RAB3IP/Sec2"/>
</dbReference>
<dbReference type="Proteomes" id="UP000789572">
    <property type="component" value="Unassembled WGS sequence"/>
</dbReference>
<reference evidence="5" key="1">
    <citation type="submission" date="2021-06" db="EMBL/GenBank/DDBJ databases">
        <authorList>
            <person name="Kallberg Y."/>
            <person name="Tangrot J."/>
            <person name="Rosling A."/>
        </authorList>
    </citation>
    <scope>NUCLEOTIDE SEQUENCE</scope>
    <source>
        <strain evidence="5">IA702</strain>
    </source>
</reference>
<feature type="region of interest" description="Disordered" evidence="3">
    <location>
        <begin position="343"/>
        <end position="364"/>
    </location>
</feature>
<feature type="compositionally biased region" description="Basic and acidic residues" evidence="3">
    <location>
        <begin position="205"/>
        <end position="217"/>
    </location>
</feature>
<feature type="region of interest" description="Disordered" evidence="3">
    <location>
        <begin position="168"/>
        <end position="235"/>
    </location>
</feature>
<dbReference type="PANTHER" id="PTHR14430:SF0">
    <property type="entry name" value="SEC2P DOMAIN-CONTAINING PROTEIN"/>
    <property type="match status" value="1"/>
</dbReference>
<evidence type="ECO:0000256" key="3">
    <source>
        <dbReference type="SAM" id="MobiDB-lite"/>
    </source>
</evidence>
<dbReference type="Pfam" id="PF06428">
    <property type="entry name" value="Sec2p"/>
    <property type="match status" value="1"/>
</dbReference>
<feature type="region of interest" description="Disordered" evidence="3">
    <location>
        <begin position="632"/>
        <end position="656"/>
    </location>
</feature>
<accession>A0A9N9F5N1</accession>
<dbReference type="GO" id="GO:0070319">
    <property type="term" value="C:Golgi to plasma membrane transport vesicle"/>
    <property type="evidence" value="ECO:0007669"/>
    <property type="project" value="TreeGrafter"/>
</dbReference>
<keyword evidence="1 2" id="KW-0175">Coiled coil</keyword>
<comment type="caution">
    <text evidence="5">The sequence shown here is derived from an EMBL/GenBank/DDBJ whole genome shotgun (WGS) entry which is preliminary data.</text>
</comment>
<dbReference type="OrthoDB" id="5560525at2759"/>
<organism evidence="5 6">
    <name type="scientific">Paraglomus occultum</name>
    <dbReference type="NCBI Taxonomy" id="144539"/>
    <lineage>
        <taxon>Eukaryota</taxon>
        <taxon>Fungi</taxon>
        <taxon>Fungi incertae sedis</taxon>
        <taxon>Mucoromycota</taxon>
        <taxon>Glomeromycotina</taxon>
        <taxon>Glomeromycetes</taxon>
        <taxon>Paraglomerales</taxon>
        <taxon>Paraglomeraceae</taxon>
        <taxon>Paraglomus</taxon>
    </lineage>
</organism>
<feature type="coiled-coil region" evidence="2">
    <location>
        <begin position="29"/>
        <end position="67"/>
    </location>
</feature>
<feature type="compositionally biased region" description="Acidic residues" evidence="3">
    <location>
        <begin position="108"/>
        <end position="122"/>
    </location>
</feature>
<dbReference type="CDD" id="cd21044">
    <property type="entry name" value="Rab11BD_RAB3IP_like"/>
    <property type="match status" value="1"/>
</dbReference>
<protein>
    <submittedName>
        <fullName evidence="5">5699_t:CDS:1</fullName>
    </submittedName>
</protein>
<dbReference type="GO" id="GO:0006887">
    <property type="term" value="P:exocytosis"/>
    <property type="evidence" value="ECO:0007669"/>
    <property type="project" value="TreeGrafter"/>
</dbReference>
<feature type="coiled-coil region" evidence="2">
    <location>
        <begin position="407"/>
        <end position="434"/>
    </location>
</feature>
<dbReference type="SUPFAM" id="SSF144284">
    <property type="entry name" value="Sec2 N-terminal region"/>
    <property type="match status" value="1"/>
</dbReference>
<feature type="compositionally biased region" description="Polar residues" evidence="3">
    <location>
        <begin position="632"/>
        <end position="647"/>
    </location>
</feature>
<evidence type="ECO:0000313" key="6">
    <source>
        <dbReference type="Proteomes" id="UP000789572"/>
    </source>
</evidence>
<dbReference type="Pfam" id="PF25555">
    <property type="entry name" value="RAB3A-like_C"/>
    <property type="match status" value="1"/>
</dbReference>
<dbReference type="Gene3D" id="6.10.140.910">
    <property type="match status" value="1"/>
</dbReference>
<proteinExistence type="predicted"/>
<dbReference type="EMBL" id="CAJVPJ010000316">
    <property type="protein sequence ID" value="CAG8510703.1"/>
    <property type="molecule type" value="Genomic_DNA"/>
</dbReference>
<keyword evidence="6" id="KW-1185">Reference proteome</keyword>
<evidence type="ECO:0000313" key="5">
    <source>
        <dbReference type="EMBL" id="CAG8510703.1"/>
    </source>
</evidence>
<feature type="region of interest" description="Disordered" evidence="3">
    <location>
        <begin position="108"/>
        <end position="127"/>
    </location>
</feature>
<gene>
    <name evidence="5" type="ORF">POCULU_LOCUS3055</name>
</gene>
<feature type="domain" description="GDP/GTP exchange factor Sec2 N-terminal" evidence="4">
    <location>
        <begin position="388"/>
        <end position="487"/>
    </location>
</feature>
<feature type="compositionally biased region" description="Basic and acidic residues" evidence="3">
    <location>
        <begin position="184"/>
        <end position="195"/>
    </location>
</feature>
<name>A0A9N9F5N1_9GLOM</name>
<dbReference type="PANTHER" id="PTHR14430">
    <property type="entry name" value="RABIN3-RELATED"/>
    <property type="match status" value="1"/>
</dbReference>
<dbReference type="AlphaFoldDB" id="A0A9N9F5N1"/>
<evidence type="ECO:0000259" key="4">
    <source>
        <dbReference type="Pfam" id="PF06428"/>
    </source>
</evidence>
<sequence>MPAAETLEGSFSMDEQDLPADATSFFPLLLQAQDLISKLESRVLELENDLETINESHEQERDQLLQEIGEKDEYIHGLKTKMSRLEFGAREAIVVLARTVDTLKAQAVEDDDSDSKDDDDATAVESTDLEGQFMDSIKLCLNYLKNAQNNSKVPQSNKSKRYQEKIIHHEIERRKTLTPPPTIVRRDSKVSRPDVDETPNDDDNDHNTSDESRDQVHGLRPKYNNNSRDSDSALRSRAQSFSSHITLDDISLDGYELDGDEDIANFNLSDDEDNHEYVSHEANKPLDRRIDVPPHRQDTAETIAPSADDNDHNVTGSNISHAILEEPEEIVDIDDLEEIVASDDEHDHEESDEDENEVTRLPPLEPIPDITISSSCPSCATLLAQLDQHIEERAYLKRDLAAMATDLAEEQNLRTQIQSSKESLEQEIDDWINAMFEKVNQMVYDEANAREELEILNREFKGRMEPSLKSSHSREDRLREMKLLLVHFDSTKQRQAAPTPSGANLYSRNSIARRSLMTASPFNSPRASRTFGHMSPSLFSEEFMFAKTKKVYVDGLYFEEFQEYVKSFGHNPSSKDLNLNSPFMKRCLQEDIQPCLFEGKSGWKSPFYKRRLLEAIMKNQCEIQPINYSAANSVPSTPTTSQNSMPSPRTGFHEPPASPKVKCGLCGQLRSCEFRMRLSGPDAAVPPSTTALASSSNAASRFSISGRPTWMPLDRFCRDKVVAVCDFYAYISHLRQGLLANSPIWGMYKHCLKIRRKIGLARVGSISMREEDEVNDLDNSELEGMVMLVH</sequence>